<name>A0AAD3XEP1_NEPGR</name>
<evidence type="ECO:0000256" key="1">
    <source>
        <dbReference type="SAM" id="MobiDB-lite"/>
    </source>
</evidence>
<evidence type="ECO:0000313" key="2">
    <source>
        <dbReference type="EMBL" id="GMH02263.1"/>
    </source>
</evidence>
<gene>
    <name evidence="2" type="ORF">Nepgr_004102</name>
</gene>
<dbReference type="InterPro" id="IPR038928">
    <property type="entry name" value="LAZY1"/>
</dbReference>
<feature type="compositionally biased region" description="Basic and acidic residues" evidence="1">
    <location>
        <begin position="219"/>
        <end position="241"/>
    </location>
</feature>
<protein>
    <recommendedName>
        <fullName evidence="4">Protein LAZY 1</fullName>
    </recommendedName>
</protein>
<proteinExistence type="predicted"/>
<keyword evidence="3" id="KW-1185">Reference proteome</keyword>
<feature type="compositionally biased region" description="Polar residues" evidence="1">
    <location>
        <begin position="144"/>
        <end position="163"/>
    </location>
</feature>
<dbReference type="PANTHER" id="PTHR34959">
    <property type="entry name" value="PROTEIN LAZY 1"/>
    <property type="match status" value="1"/>
</dbReference>
<dbReference type="GO" id="GO:2000012">
    <property type="term" value="P:regulation of auxin polar transport"/>
    <property type="evidence" value="ECO:0007669"/>
    <property type="project" value="InterPro"/>
</dbReference>
<organism evidence="2 3">
    <name type="scientific">Nepenthes gracilis</name>
    <name type="common">Slender pitcher plant</name>
    <dbReference type="NCBI Taxonomy" id="150966"/>
    <lineage>
        <taxon>Eukaryota</taxon>
        <taxon>Viridiplantae</taxon>
        <taxon>Streptophyta</taxon>
        <taxon>Embryophyta</taxon>
        <taxon>Tracheophyta</taxon>
        <taxon>Spermatophyta</taxon>
        <taxon>Magnoliopsida</taxon>
        <taxon>eudicotyledons</taxon>
        <taxon>Gunneridae</taxon>
        <taxon>Pentapetalae</taxon>
        <taxon>Caryophyllales</taxon>
        <taxon>Nepenthaceae</taxon>
        <taxon>Nepenthes</taxon>
    </lineage>
</organism>
<dbReference type="AlphaFoldDB" id="A0AAD3XEP1"/>
<evidence type="ECO:0008006" key="4">
    <source>
        <dbReference type="Google" id="ProtNLM"/>
    </source>
</evidence>
<evidence type="ECO:0000313" key="3">
    <source>
        <dbReference type="Proteomes" id="UP001279734"/>
    </source>
</evidence>
<feature type="region of interest" description="Disordered" evidence="1">
    <location>
        <begin position="214"/>
        <end position="243"/>
    </location>
</feature>
<dbReference type="EMBL" id="BSYO01000003">
    <property type="protein sequence ID" value="GMH02263.1"/>
    <property type="molecule type" value="Genomic_DNA"/>
</dbReference>
<dbReference type="PANTHER" id="PTHR34959:SF3">
    <property type="entry name" value="PROTEIN LAZY 1"/>
    <property type="match status" value="1"/>
</dbReference>
<dbReference type="Proteomes" id="UP001279734">
    <property type="component" value="Unassembled WGS sequence"/>
</dbReference>
<sequence>MKLLTWMHRKLRKSNSDILKENPLGHPLLDNHQLYQKLNNSGGTLRQLNKDSHVRKSFASLEAERLEDFEEHSSAEFSELFHGFLAIGTLGVDTAISEPKTPTFTISIENKAEKDTKVTENELQLVNEELEKVLVADTKDDSWTDSSGRNSHVSIGRSSHDSTITLGGKPMELADSNAAGNADCPLLGYLFGSAVELPEKTTATKEHRASLGELLWRQKAKEKSEAKGERGDKRTDKERNKNGMNIMKKILKRKIIHASSKSSSAANKEGTEAASMETKLHKMLHIFYKKVHPERSISVQQLDKPHKIGIKNIIPSHVGNNNVGQTTPDEDITMLPQEAIRKRCMQHSKSCCNPPQFIVRPNDTNGNRGCWIKTDADYFVLEL</sequence>
<dbReference type="GO" id="GO:0009630">
    <property type="term" value="P:gravitropism"/>
    <property type="evidence" value="ECO:0007669"/>
    <property type="project" value="InterPro"/>
</dbReference>
<comment type="caution">
    <text evidence="2">The sequence shown here is derived from an EMBL/GenBank/DDBJ whole genome shotgun (WGS) entry which is preliminary data.</text>
</comment>
<accession>A0AAD3XEP1</accession>
<reference evidence="2" key="1">
    <citation type="submission" date="2023-05" db="EMBL/GenBank/DDBJ databases">
        <title>Nepenthes gracilis genome sequencing.</title>
        <authorList>
            <person name="Fukushima K."/>
        </authorList>
    </citation>
    <scope>NUCLEOTIDE SEQUENCE</scope>
    <source>
        <strain evidence="2">SING2019-196</strain>
    </source>
</reference>
<feature type="region of interest" description="Disordered" evidence="1">
    <location>
        <begin position="140"/>
        <end position="163"/>
    </location>
</feature>